<dbReference type="OrthoDB" id="7251802at2"/>
<keyword evidence="3" id="KW-1185">Reference proteome</keyword>
<name>A0A4V3AAM7_9PROT</name>
<accession>A0A4V3AAM7</accession>
<dbReference type="AlphaFoldDB" id="A0A4V3AAM7"/>
<proteinExistence type="predicted"/>
<evidence type="ECO:0000313" key="2">
    <source>
        <dbReference type="EMBL" id="TDH64035.1"/>
    </source>
</evidence>
<reference evidence="2 3" key="1">
    <citation type="journal article" date="2016" name="J. Microbiol.">
        <title>Dankookia rubra gen. nov., sp. nov., an alphaproteobacterium isolated from sediment of a shallow stream.</title>
        <authorList>
            <person name="Kim W.H."/>
            <person name="Kim D.H."/>
            <person name="Kang K."/>
            <person name="Ahn T.Y."/>
        </authorList>
    </citation>
    <scope>NUCLEOTIDE SEQUENCE [LARGE SCALE GENOMIC DNA]</scope>
    <source>
        <strain evidence="2 3">JCM30602</strain>
    </source>
</reference>
<sequence length="333" mass="34571">MSRKSRQPPPRRPPEGKAGSGTPADRLLRAWLDQDDEAFAEQAEELIARGRDGVLQATLRKLAERYEDDAVEDFALALTEIAEVAEAGPGFDMAELVLLPVLATGALPDPAPLASGLAASGAFPAEAEIAFLAGWRSAEAVGGLSPVALRRVLQDVAAGRPPADLPPLEDAVPEEGSIALLVGAAIFRAAPPAEDPDADLDALDALAEAKADASLEAFAEWREALTPGQTGGALVLGLCAPSELADEIRSLIEEPGEAAVEEILDFVDAARAEAGGEAVAVRLASREAGVAITVLTEAGRVLDSRVFGEDEEDALDIEAVREALEGQVAIIEA</sequence>
<dbReference type="Proteomes" id="UP000295096">
    <property type="component" value="Unassembled WGS sequence"/>
</dbReference>
<protein>
    <submittedName>
        <fullName evidence="2">Uncharacterized protein</fullName>
    </submittedName>
</protein>
<feature type="region of interest" description="Disordered" evidence="1">
    <location>
        <begin position="1"/>
        <end position="24"/>
    </location>
</feature>
<organism evidence="2 3">
    <name type="scientific">Dankookia rubra</name>
    <dbReference type="NCBI Taxonomy" id="1442381"/>
    <lineage>
        <taxon>Bacteria</taxon>
        <taxon>Pseudomonadati</taxon>
        <taxon>Pseudomonadota</taxon>
        <taxon>Alphaproteobacteria</taxon>
        <taxon>Acetobacterales</taxon>
        <taxon>Roseomonadaceae</taxon>
        <taxon>Dankookia</taxon>
    </lineage>
</organism>
<dbReference type="RefSeq" id="WP_133287315.1">
    <property type="nucleotide sequence ID" value="NZ_SMSJ01000003.1"/>
</dbReference>
<gene>
    <name evidence="2" type="ORF">E2C06_04240</name>
</gene>
<evidence type="ECO:0000256" key="1">
    <source>
        <dbReference type="SAM" id="MobiDB-lite"/>
    </source>
</evidence>
<comment type="caution">
    <text evidence="2">The sequence shown here is derived from an EMBL/GenBank/DDBJ whole genome shotgun (WGS) entry which is preliminary data.</text>
</comment>
<evidence type="ECO:0000313" key="3">
    <source>
        <dbReference type="Proteomes" id="UP000295096"/>
    </source>
</evidence>
<dbReference type="EMBL" id="SMSJ01000003">
    <property type="protein sequence ID" value="TDH64035.1"/>
    <property type="molecule type" value="Genomic_DNA"/>
</dbReference>